<evidence type="ECO:0000313" key="1">
    <source>
        <dbReference type="EMBL" id="SMD46377.1"/>
    </source>
</evidence>
<reference evidence="2" key="1">
    <citation type="submission" date="2017-04" db="EMBL/GenBank/DDBJ databases">
        <authorList>
            <person name="Varghese N."/>
            <person name="Submissions S."/>
        </authorList>
    </citation>
    <scope>NUCLEOTIDE SEQUENCE [LARGE SCALE GENOMIC DNA]</scope>
    <source>
        <strain evidence="2">DSM 16537</strain>
    </source>
</reference>
<sequence length="35" mass="4085">MPDTSVIGLPSYIELGLYFIDKNELNDKTLFKDFF</sequence>
<protein>
    <submittedName>
        <fullName evidence="1">Uncharacterized protein</fullName>
    </submittedName>
</protein>
<proteinExistence type="predicted"/>
<keyword evidence="2" id="KW-1185">Reference proteome</keyword>
<name>A0A1W2HBZ1_9BACT</name>
<accession>A0A1W2HBZ1</accession>
<dbReference type="AlphaFoldDB" id="A0A1W2HBZ1"/>
<organism evidence="1 2">
    <name type="scientific">Aquiflexum balticum DSM 16537</name>
    <dbReference type="NCBI Taxonomy" id="758820"/>
    <lineage>
        <taxon>Bacteria</taxon>
        <taxon>Pseudomonadati</taxon>
        <taxon>Bacteroidota</taxon>
        <taxon>Cytophagia</taxon>
        <taxon>Cytophagales</taxon>
        <taxon>Cyclobacteriaceae</taxon>
        <taxon>Aquiflexum</taxon>
    </lineage>
</organism>
<evidence type="ECO:0000313" key="2">
    <source>
        <dbReference type="Proteomes" id="UP000192333"/>
    </source>
</evidence>
<dbReference type="Proteomes" id="UP000192333">
    <property type="component" value="Chromosome I"/>
</dbReference>
<gene>
    <name evidence="1" type="ORF">SAMN00777080_5062</name>
</gene>
<dbReference type="EMBL" id="LT838813">
    <property type="protein sequence ID" value="SMD46377.1"/>
    <property type="molecule type" value="Genomic_DNA"/>
</dbReference>